<dbReference type="GeneID" id="41966552"/>
<sequence length="69" mass="8015">MMLPVVQKYKPTSRQRLDFMTPPWTKLSMSTSGPLVHLQLRSWRETLRSPTTTPTGRQNQRIFEGGRAE</sequence>
<accession>A0A6P8ANH7</accession>
<reference evidence="2 3" key="1">
    <citation type="journal article" date="2019" name="Mol. Biol. Evol.">
        <title>Blast fungal genomes show frequent chromosomal changes, gene gains and losses, and effector gene turnover.</title>
        <authorList>
            <person name="Gomez Luciano L.B."/>
            <person name="Jason Tsai I."/>
            <person name="Chuma I."/>
            <person name="Tosa Y."/>
            <person name="Chen Y.H."/>
            <person name="Li J.Y."/>
            <person name="Li M.Y."/>
            <person name="Jade Lu M.Y."/>
            <person name="Nakayashiki H."/>
            <person name="Li W.H."/>
        </authorList>
    </citation>
    <scope>NUCLEOTIDE SEQUENCE [LARGE SCALE GENOMIC DNA]</scope>
    <source>
        <strain evidence="2 3">NI907</strain>
    </source>
</reference>
<protein>
    <submittedName>
        <fullName evidence="3">Uncharacterized protein</fullName>
    </submittedName>
</protein>
<gene>
    <name evidence="3" type="ORF">PgNI_11682</name>
</gene>
<keyword evidence="2" id="KW-1185">Reference proteome</keyword>
<evidence type="ECO:0000313" key="2">
    <source>
        <dbReference type="Proteomes" id="UP000515153"/>
    </source>
</evidence>
<reference evidence="3" key="2">
    <citation type="submission" date="2019-10" db="EMBL/GenBank/DDBJ databases">
        <authorList>
            <consortium name="NCBI Genome Project"/>
        </authorList>
    </citation>
    <scope>NUCLEOTIDE SEQUENCE</scope>
    <source>
        <strain evidence="3">NI907</strain>
    </source>
</reference>
<evidence type="ECO:0000256" key="1">
    <source>
        <dbReference type="SAM" id="MobiDB-lite"/>
    </source>
</evidence>
<evidence type="ECO:0000313" key="3">
    <source>
        <dbReference type="RefSeq" id="XP_030976452.1"/>
    </source>
</evidence>
<dbReference type="AlphaFoldDB" id="A0A6P8ANH7"/>
<dbReference type="Proteomes" id="UP000515153">
    <property type="component" value="Chromosome V"/>
</dbReference>
<reference evidence="3" key="3">
    <citation type="submission" date="2025-08" db="UniProtKB">
        <authorList>
            <consortium name="RefSeq"/>
        </authorList>
    </citation>
    <scope>IDENTIFICATION</scope>
    <source>
        <strain evidence="3">NI907</strain>
    </source>
</reference>
<name>A0A6P8ANH7_PYRGI</name>
<proteinExistence type="predicted"/>
<dbReference type="KEGG" id="pgri:PgNI_11682"/>
<organism evidence="2 3">
    <name type="scientific">Pyricularia grisea</name>
    <name type="common">Crabgrass-specific blast fungus</name>
    <name type="synonym">Magnaporthe grisea</name>
    <dbReference type="NCBI Taxonomy" id="148305"/>
    <lineage>
        <taxon>Eukaryota</taxon>
        <taxon>Fungi</taxon>
        <taxon>Dikarya</taxon>
        <taxon>Ascomycota</taxon>
        <taxon>Pezizomycotina</taxon>
        <taxon>Sordariomycetes</taxon>
        <taxon>Sordariomycetidae</taxon>
        <taxon>Magnaporthales</taxon>
        <taxon>Pyriculariaceae</taxon>
        <taxon>Pyricularia</taxon>
    </lineage>
</organism>
<feature type="compositionally biased region" description="Polar residues" evidence="1">
    <location>
        <begin position="48"/>
        <end position="61"/>
    </location>
</feature>
<dbReference type="RefSeq" id="XP_030976452.1">
    <property type="nucleotide sequence ID" value="XM_031131647.1"/>
</dbReference>
<feature type="region of interest" description="Disordered" evidence="1">
    <location>
        <begin position="48"/>
        <end position="69"/>
    </location>
</feature>